<dbReference type="FunFam" id="2.80.10.50:FF:000056">
    <property type="entry name" value="Glucan 1,3-beta-glucosidase A"/>
    <property type="match status" value="1"/>
</dbReference>
<gene>
    <name evidence="7" type="ORF">Ddye_008886</name>
</gene>
<dbReference type="InterPro" id="IPR057232">
    <property type="entry name" value="DUF7910"/>
</dbReference>
<dbReference type="SUPFAM" id="SSF51445">
    <property type="entry name" value="(Trans)glycosidases"/>
    <property type="match status" value="1"/>
</dbReference>
<comment type="similarity">
    <text evidence="1 4">Belongs to the glycosyl hydrolase 5 (cellulase A) family.</text>
</comment>
<feature type="domain" description="Glycoside hydrolase family 5" evidence="5">
    <location>
        <begin position="238"/>
        <end position="503"/>
    </location>
</feature>
<dbReference type="InterPro" id="IPR001547">
    <property type="entry name" value="Glyco_hydro_5"/>
</dbReference>
<organism evidence="7 8">
    <name type="scientific">Dipteronia dyeriana</name>
    <dbReference type="NCBI Taxonomy" id="168575"/>
    <lineage>
        <taxon>Eukaryota</taxon>
        <taxon>Viridiplantae</taxon>
        <taxon>Streptophyta</taxon>
        <taxon>Embryophyta</taxon>
        <taxon>Tracheophyta</taxon>
        <taxon>Spermatophyta</taxon>
        <taxon>Magnoliopsida</taxon>
        <taxon>eudicotyledons</taxon>
        <taxon>Gunneridae</taxon>
        <taxon>Pentapetalae</taxon>
        <taxon>rosids</taxon>
        <taxon>malvids</taxon>
        <taxon>Sapindales</taxon>
        <taxon>Sapindaceae</taxon>
        <taxon>Hippocastanoideae</taxon>
        <taxon>Acereae</taxon>
        <taxon>Dipteronia</taxon>
    </lineage>
</organism>
<feature type="domain" description="DUF7910" evidence="6">
    <location>
        <begin position="78"/>
        <end position="216"/>
    </location>
</feature>
<dbReference type="Pfam" id="PF25490">
    <property type="entry name" value="DUF7910"/>
    <property type="match status" value="1"/>
</dbReference>
<evidence type="ECO:0000313" key="8">
    <source>
        <dbReference type="Proteomes" id="UP001280121"/>
    </source>
</evidence>
<dbReference type="GO" id="GO:0004553">
    <property type="term" value="F:hydrolase activity, hydrolyzing O-glycosyl compounds"/>
    <property type="evidence" value="ECO:0007669"/>
    <property type="project" value="InterPro"/>
</dbReference>
<keyword evidence="8" id="KW-1185">Reference proteome</keyword>
<dbReference type="CDD" id="cd00257">
    <property type="entry name" value="beta-trefoil_FSCN-like"/>
    <property type="match status" value="1"/>
</dbReference>
<evidence type="ECO:0000256" key="4">
    <source>
        <dbReference type="RuleBase" id="RU361153"/>
    </source>
</evidence>
<dbReference type="InterPro" id="IPR017853">
    <property type="entry name" value="GH"/>
</dbReference>
<dbReference type="GO" id="GO:0015629">
    <property type="term" value="C:actin cytoskeleton"/>
    <property type="evidence" value="ECO:0007669"/>
    <property type="project" value="TreeGrafter"/>
</dbReference>
<keyword evidence="3 4" id="KW-0326">Glycosidase</keyword>
<accession>A0AAD9XAD8</accession>
<evidence type="ECO:0000256" key="1">
    <source>
        <dbReference type="ARBA" id="ARBA00005641"/>
    </source>
</evidence>
<dbReference type="Gene3D" id="3.20.20.80">
    <property type="entry name" value="Glycosidases"/>
    <property type="match status" value="1"/>
</dbReference>
<dbReference type="InterPro" id="IPR008999">
    <property type="entry name" value="Actin-crosslinking"/>
</dbReference>
<proteinExistence type="inferred from homology"/>
<dbReference type="GO" id="GO:0016477">
    <property type="term" value="P:cell migration"/>
    <property type="evidence" value="ECO:0007669"/>
    <property type="project" value="TreeGrafter"/>
</dbReference>
<reference evidence="7" key="1">
    <citation type="journal article" date="2023" name="Plant J.">
        <title>Genome sequences and population genomics provide insights into the demographic history, inbreeding, and mutation load of two 'living fossil' tree species of Dipteronia.</title>
        <authorList>
            <person name="Feng Y."/>
            <person name="Comes H.P."/>
            <person name="Chen J."/>
            <person name="Zhu S."/>
            <person name="Lu R."/>
            <person name="Zhang X."/>
            <person name="Li P."/>
            <person name="Qiu J."/>
            <person name="Olsen K.M."/>
            <person name="Qiu Y."/>
        </authorList>
    </citation>
    <scope>NUCLEOTIDE SEQUENCE</scope>
    <source>
        <strain evidence="7">KIB01</strain>
    </source>
</reference>
<dbReference type="Gene3D" id="2.80.10.50">
    <property type="match status" value="1"/>
</dbReference>
<evidence type="ECO:0000313" key="7">
    <source>
        <dbReference type="EMBL" id="KAK2655834.1"/>
    </source>
</evidence>
<dbReference type="InterPro" id="IPR010431">
    <property type="entry name" value="Fascin"/>
</dbReference>
<dbReference type="FunFam" id="3.20.20.80:FF:000067">
    <property type="entry name" value="Glucan 1,3-beta-glucosidase A"/>
    <property type="match status" value="1"/>
</dbReference>
<dbReference type="PANTHER" id="PTHR10551:SF13">
    <property type="entry name" value="GLUCAN 1,3-BETA-GLUCOSIDASE ARB_04467-RELATED"/>
    <property type="match status" value="1"/>
</dbReference>
<dbReference type="GO" id="GO:0051015">
    <property type="term" value="F:actin filament binding"/>
    <property type="evidence" value="ECO:0007669"/>
    <property type="project" value="InterPro"/>
</dbReference>
<evidence type="ECO:0000259" key="5">
    <source>
        <dbReference type="Pfam" id="PF00150"/>
    </source>
</evidence>
<protein>
    <recommendedName>
        <fullName evidence="9">Mannan endo-1,4-beta-mannosidase</fullName>
    </recommendedName>
</protein>
<evidence type="ECO:0008006" key="9">
    <source>
        <dbReference type="Google" id="ProtNLM"/>
    </source>
</evidence>
<dbReference type="GO" id="GO:0051017">
    <property type="term" value="P:actin filament bundle assembly"/>
    <property type="evidence" value="ECO:0007669"/>
    <property type="project" value="TreeGrafter"/>
</dbReference>
<dbReference type="GO" id="GO:0007163">
    <property type="term" value="P:establishment or maintenance of cell polarity"/>
    <property type="evidence" value="ECO:0007669"/>
    <property type="project" value="TreeGrafter"/>
</dbReference>
<keyword evidence="2 4" id="KW-0378">Hydrolase</keyword>
<dbReference type="SUPFAM" id="SSF50405">
    <property type="entry name" value="Actin-crosslinking proteins"/>
    <property type="match status" value="1"/>
</dbReference>
<dbReference type="Pfam" id="PF00150">
    <property type="entry name" value="Cellulase"/>
    <property type="match status" value="1"/>
</dbReference>
<dbReference type="Proteomes" id="UP001280121">
    <property type="component" value="Unassembled WGS sequence"/>
</dbReference>
<dbReference type="GO" id="GO:0000272">
    <property type="term" value="P:polysaccharide catabolic process"/>
    <property type="evidence" value="ECO:0007669"/>
    <property type="project" value="InterPro"/>
</dbReference>
<name>A0AAD9XAD8_9ROSI</name>
<evidence type="ECO:0000256" key="3">
    <source>
        <dbReference type="ARBA" id="ARBA00023295"/>
    </source>
</evidence>
<evidence type="ECO:0000259" key="6">
    <source>
        <dbReference type="Pfam" id="PF25490"/>
    </source>
</evidence>
<comment type="caution">
    <text evidence="7">The sequence shown here is derived from an EMBL/GenBank/DDBJ whole genome shotgun (WGS) entry which is preliminary data.</text>
</comment>
<dbReference type="EMBL" id="JANJYI010000003">
    <property type="protein sequence ID" value="KAK2655834.1"/>
    <property type="molecule type" value="Genomic_DNA"/>
</dbReference>
<evidence type="ECO:0000256" key="2">
    <source>
        <dbReference type="ARBA" id="ARBA00022801"/>
    </source>
</evidence>
<dbReference type="GO" id="GO:0005737">
    <property type="term" value="C:cytoplasm"/>
    <property type="evidence" value="ECO:0007669"/>
    <property type="project" value="TreeGrafter"/>
</dbReference>
<sequence>MFISNISSTNTHWNSLNYSSVSIMASSFSYLTFFLLFALLSVSLACDHSELPLKAASLGNWLLTEGWMNSTMFDGIPNNDLLDGTIVQLKSTKLQKYLSAEHGGGSIVVANRTKADIWESFRLWRVNETFYNFRVFNKLFVGLENQGQGKGIVAVAKTPSSPETFEIIRKDGDPNRVRLRSPNGLFLQAKSETEVTADYEGLSWDDEDPSVFEMAISGGLQGEYQITNGYGPKAAQFMRNHWKTYITEDDFKFMSENGLTAVRIPVGWWIAHDPNPPKPFVGGSLEALDNAFKWAYKYRMKVIVDLHAPRVSQNGYAHSATRDGIQEWGESDIPETVSVIDFLASRYGTHPSLAAIELMNEPLAPGMTVENLIKYYQAGYDAVRKYTNTAFVILSNRLGGDQKELLSFADKLDRAVIDVHYYNLFSDWYKTLSVDQNIQFVYNQRAANLSAVTTPKGPLSFVGEWSADWEVKNATKRDLQRFAEAQIQVYKHATFGWAYWSYKCDDDSKHWNLRWMIENGYMKL</sequence>
<dbReference type="AlphaFoldDB" id="A0AAD9XAD8"/>
<dbReference type="PANTHER" id="PTHR10551">
    <property type="entry name" value="FASCIN"/>
    <property type="match status" value="1"/>
</dbReference>